<dbReference type="SUPFAM" id="SSF81383">
    <property type="entry name" value="F-box domain"/>
    <property type="match status" value="1"/>
</dbReference>
<reference evidence="3" key="1">
    <citation type="journal article" date="2020" name="Stud. Mycol.">
        <title>101 Dothideomycetes genomes: a test case for predicting lifestyles and emergence of pathogens.</title>
        <authorList>
            <person name="Haridas S."/>
            <person name="Albert R."/>
            <person name="Binder M."/>
            <person name="Bloem J."/>
            <person name="Labutti K."/>
            <person name="Salamov A."/>
            <person name="Andreopoulos B."/>
            <person name="Baker S."/>
            <person name="Barry K."/>
            <person name="Bills G."/>
            <person name="Bluhm B."/>
            <person name="Cannon C."/>
            <person name="Castanera R."/>
            <person name="Culley D."/>
            <person name="Daum C."/>
            <person name="Ezra D."/>
            <person name="Gonzalez J."/>
            <person name="Henrissat B."/>
            <person name="Kuo A."/>
            <person name="Liang C."/>
            <person name="Lipzen A."/>
            <person name="Lutzoni F."/>
            <person name="Magnuson J."/>
            <person name="Mondo S."/>
            <person name="Nolan M."/>
            <person name="Ohm R."/>
            <person name="Pangilinan J."/>
            <person name="Park H.-J."/>
            <person name="Ramirez L."/>
            <person name="Alfaro M."/>
            <person name="Sun H."/>
            <person name="Tritt A."/>
            <person name="Yoshinaga Y."/>
            <person name="Zwiers L.-H."/>
            <person name="Turgeon B."/>
            <person name="Goodwin S."/>
            <person name="Spatafora J."/>
            <person name="Crous P."/>
            <person name="Grigoriev I."/>
        </authorList>
    </citation>
    <scope>NUCLEOTIDE SEQUENCE</scope>
    <source>
        <strain evidence="3">CBS 110217</strain>
    </source>
</reference>
<dbReference type="AlphaFoldDB" id="A0A9P4H990"/>
<dbReference type="Gene3D" id="1.20.1280.50">
    <property type="match status" value="1"/>
</dbReference>
<name>A0A9P4H990_9PLEO</name>
<organism evidence="3 4">
    <name type="scientific">Setomelanomma holmii</name>
    <dbReference type="NCBI Taxonomy" id="210430"/>
    <lineage>
        <taxon>Eukaryota</taxon>
        <taxon>Fungi</taxon>
        <taxon>Dikarya</taxon>
        <taxon>Ascomycota</taxon>
        <taxon>Pezizomycotina</taxon>
        <taxon>Dothideomycetes</taxon>
        <taxon>Pleosporomycetidae</taxon>
        <taxon>Pleosporales</taxon>
        <taxon>Pleosporineae</taxon>
        <taxon>Phaeosphaeriaceae</taxon>
        <taxon>Setomelanomma</taxon>
    </lineage>
</organism>
<feature type="compositionally biased region" description="Acidic residues" evidence="1">
    <location>
        <begin position="260"/>
        <end position="273"/>
    </location>
</feature>
<comment type="caution">
    <text evidence="3">The sequence shown here is derived from an EMBL/GenBank/DDBJ whole genome shotgun (WGS) entry which is preliminary data.</text>
</comment>
<dbReference type="InterPro" id="IPR001810">
    <property type="entry name" value="F-box_dom"/>
</dbReference>
<dbReference type="PROSITE" id="PS50181">
    <property type="entry name" value="FBOX"/>
    <property type="match status" value="1"/>
</dbReference>
<proteinExistence type="predicted"/>
<dbReference type="EMBL" id="ML978190">
    <property type="protein sequence ID" value="KAF2030443.1"/>
    <property type="molecule type" value="Genomic_DNA"/>
</dbReference>
<feature type="compositionally biased region" description="Acidic residues" evidence="1">
    <location>
        <begin position="234"/>
        <end position="243"/>
    </location>
</feature>
<accession>A0A9P4H990</accession>
<evidence type="ECO:0000313" key="3">
    <source>
        <dbReference type="EMBL" id="KAF2030443.1"/>
    </source>
</evidence>
<evidence type="ECO:0000256" key="1">
    <source>
        <dbReference type="SAM" id="MobiDB-lite"/>
    </source>
</evidence>
<feature type="compositionally biased region" description="Acidic residues" evidence="1">
    <location>
        <begin position="217"/>
        <end position="226"/>
    </location>
</feature>
<dbReference type="InterPro" id="IPR036047">
    <property type="entry name" value="F-box-like_dom_sf"/>
</dbReference>
<feature type="region of interest" description="Disordered" evidence="1">
    <location>
        <begin position="211"/>
        <end position="273"/>
    </location>
</feature>
<dbReference type="Proteomes" id="UP000799777">
    <property type="component" value="Unassembled WGS sequence"/>
</dbReference>
<protein>
    <recommendedName>
        <fullName evidence="2">F-box domain-containing protein</fullName>
    </recommendedName>
</protein>
<evidence type="ECO:0000259" key="2">
    <source>
        <dbReference type="PROSITE" id="PS50181"/>
    </source>
</evidence>
<feature type="domain" description="F-box" evidence="2">
    <location>
        <begin position="10"/>
        <end position="57"/>
    </location>
</feature>
<sequence length="273" mass="31491">MAHNRATPALRLIPRFPNEVSDAILCQLEFADLFRAYFVSKVWQAYIDDTDWLSKKVFRLPKQLRNASVQTQRAYVAELWEKTYAPYPVLSSSDAVWSDTLDSVWSDSLGKSESLEDVWDAKWKEILNNDDFLRDVMYWLTTNPEGLTGQALEDAFNMIWSKETHNIAFSQTLDYLHVNPLFNGPNGEVHYKMDGSYTMTVRDAFDTSKLPAGVREEEGEDSEDDDQNAKDLREDADEDDEEQKIEVLTVRANPEWQVDGSEDEDDADYMDED</sequence>
<keyword evidence="4" id="KW-1185">Reference proteome</keyword>
<gene>
    <name evidence="3" type="ORF">EK21DRAFT_111966</name>
</gene>
<evidence type="ECO:0000313" key="4">
    <source>
        <dbReference type="Proteomes" id="UP000799777"/>
    </source>
</evidence>